<name>A0A1W1CGQ2_9ZZZZ</name>
<protein>
    <recommendedName>
        <fullName evidence="2">Lipoprotein</fullName>
    </recommendedName>
</protein>
<dbReference type="EMBL" id="FPHN01000177">
    <property type="protein sequence ID" value="SFV64976.1"/>
    <property type="molecule type" value="Genomic_DNA"/>
</dbReference>
<reference evidence="1" key="1">
    <citation type="submission" date="2016-10" db="EMBL/GenBank/DDBJ databases">
        <authorList>
            <person name="de Groot N.N."/>
        </authorList>
    </citation>
    <scope>NUCLEOTIDE SEQUENCE</scope>
</reference>
<organism evidence="1">
    <name type="scientific">hydrothermal vent metagenome</name>
    <dbReference type="NCBI Taxonomy" id="652676"/>
    <lineage>
        <taxon>unclassified sequences</taxon>
        <taxon>metagenomes</taxon>
        <taxon>ecological metagenomes</taxon>
    </lineage>
</organism>
<dbReference type="PROSITE" id="PS51257">
    <property type="entry name" value="PROKAR_LIPOPROTEIN"/>
    <property type="match status" value="1"/>
</dbReference>
<sequence>MRYLFLIIGIFFISCTDKSVEVVDKLKPNVETVKKEVVTKEEPVKKGKIEIVESANVSDETLVADERKVMKNIKSDVPTKCAMWSDGCNVCTRTNSRKASCTTYPECHNRVVSCLKWN</sequence>
<evidence type="ECO:0000313" key="1">
    <source>
        <dbReference type="EMBL" id="SFV64976.1"/>
    </source>
</evidence>
<gene>
    <name evidence="1" type="ORF">MNB_SV-14-1530</name>
</gene>
<dbReference type="AlphaFoldDB" id="A0A1W1CGQ2"/>
<evidence type="ECO:0008006" key="2">
    <source>
        <dbReference type="Google" id="ProtNLM"/>
    </source>
</evidence>
<proteinExistence type="predicted"/>
<accession>A0A1W1CGQ2</accession>